<keyword evidence="1" id="KW-0255">Endonuclease</keyword>
<dbReference type="AlphaFoldDB" id="A0A7K4AIN2"/>
<reference evidence="1 2" key="1">
    <citation type="journal article" date="2020" name="Biotechnol. Biofuels">
        <title>New insights from the biogas microbiome by comprehensive genome-resolved metagenomics of nearly 1600 species originating from multiple anaerobic digesters.</title>
        <authorList>
            <person name="Campanaro S."/>
            <person name="Treu L."/>
            <person name="Rodriguez-R L.M."/>
            <person name="Kovalovszki A."/>
            <person name="Ziels R.M."/>
            <person name="Maus I."/>
            <person name="Zhu X."/>
            <person name="Kougias P.G."/>
            <person name="Basile A."/>
            <person name="Luo G."/>
            <person name="Schluter A."/>
            <person name="Konstantinidis K.T."/>
            <person name="Angelidaki I."/>
        </authorList>
    </citation>
    <scope>NUCLEOTIDE SEQUENCE [LARGE SCALE GENOMIC DNA]</scope>
    <source>
        <strain evidence="1">AS27yjCOA_157</strain>
    </source>
</reference>
<keyword evidence="1" id="KW-0378">Hydrolase</keyword>
<keyword evidence="1" id="KW-0540">Nuclease</keyword>
<dbReference type="Pfam" id="PF09571">
    <property type="entry name" value="RE_XcyI"/>
    <property type="match status" value="1"/>
</dbReference>
<evidence type="ECO:0000313" key="2">
    <source>
        <dbReference type="Proteomes" id="UP000544742"/>
    </source>
</evidence>
<dbReference type="InterPro" id="IPR019071">
    <property type="entry name" value="Restrct_endonuc_II_XcyI"/>
</dbReference>
<name>A0A7K4AIN2_METSH</name>
<accession>A0A7K4AIN2</accession>
<proteinExistence type="predicted"/>
<gene>
    <name evidence="1" type="ORF">GX426_06960</name>
</gene>
<dbReference type="EMBL" id="JAAYUN010000115">
    <property type="protein sequence ID" value="NLJ22833.1"/>
    <property type="molecule type" value="Genomic_DNA"/>
</dbReference>
<dbReference type="GO" id="GO:0009036">
    <property type="term" value="F:type II site-specific deoxyribonuclease activity"/>
    <property type="evidence" value="ECO:0007669"/>
    <property type="project" value="InterPro"/>
</dbReference>
<organism evidence="1 2">
    <name type="scientific">Methanothrix soehngenii</name>
    <name type="common">Methanosaeta concilii</name>
    <dbReference type="NCBI Taxonomy" id="2223"/>
    <lineage>
        <taxon>Archaea</taxon>
        <taxon>Methanobacteriati</taxon>
        <taxon>Methanobacteriota</taxon>
        <taxon>Stenosarchaea group</taxon>
        <taxon>Methanomicrobia</taxon>
        <taxon>Methanotrichales</taxon>
        <taxon>Methanotrichaceae</taxon>
        <taxon>Methanothrix</taxon>
    </lineage>
</organism>
<sequence length="337" mass="38165">MDDIIDSTLEIPVLEPNMQVDFYYRLKSLNELYLFHALSMTVAQLDLSIIDKQLHDYVDQKSLKKVASFGLRGEIIFPIPYIIENNPSLLGYYRLLFGFSKKKFYNCDVFGPFNLLEERGIIKPGIKNYVPQLCSSLIKTAKMLIDGLDELSLSIVHDLQILTIGAALRGGVNNDIGAIAVTNVFNLIKNIVDPYITDIGEKHIKIRNDSNRTAMIKFLSDPDIHISEKIGKTVRPLLSIEIKGGRDESNIFNRLGEAEKSHRTAKANGFCEFWTIIGVDVNLSRAREKSPTTSVFFNIDNIQNPDSEEYQRFRDLLCSSLSIHIESSDIKDKSLRS</sequence>
<evidence type="ECO:0000313" key="1">
    <source>
        <dbReference type="EMBL" id="NLJ22833.1"/>
    </source>
</evidence>
<dbReference type="GO" id="GO:0009307">
    <property type="term" value="P:DNA restriction-modification system"/>
    <property type="evidence" value="ECO:0007669"/>
    <property type="project" value="InterPro"/>
</dbReference>
<dbReference type="GO" id="GO:0003677">
    <property type="term" value="F:DNA binding"/>
    <property type="evidence" value="ECO:0007669"/>
    <property type="project" value="InterPro"/>
</dbReference>
<dbReference type="Proteomes" id="UP000544742">
    <property type="component" value="Unassembled WGS sequence"/>
</dbReference>
<dbReference type="GO" id="GO:0000287">
    <property type="term" value="F:magnesium ion binding"/>
    <property type="evidence" value="ECO:0007669"/>
    <property type="project" value="InterPro"/>
</dbReference>
<protein>
    <submittedName>
        <fullName evidence="1">XcyI family restriction endonuclease</fullName>
    </submittedName>
</protein>
<comment type="caution">
    <text evidence="1">The sequence shown here is derived from an EMBL/GenBank/DDBJ whole genome shotgun (WGS) entry which is preliminary data.</text>
</comment>